<comment type="cofactor">
    <cofactor evidence="2">
        <name>Zn(2+)</name>
        <dbReference type="ChEBI" id="CHEBI:29105"/>
    </cofactor>
</comment>
<keyword evidence="8" id="KW-0963">Cytoplasm</keyword>
<dbReference type="FunFam" id="3.30.540.30:FF:000003">
    <property type="entry name" value="Dipeptidyl peptidase 3"/>
    <property type="match status" value="1"/>
</dbReference>
<sequence length="1338" mass="153395">MFSLKKEEKHLGFPPNATTTYFSKNITKEDLEAVNKFFKKQNIEAFNSRLFKTTDETGRSCFEIRLASVLQTDCEEEKDILGVNTENGHNFVVTRGDYSKLLKHVNDHLTLAKEHADNENETNMIEKYIESFKTGSQQAHKDGSRYWIRNKGPIVEIYIGFIETYKDPNGMRGEFEGFVAIVNKKMSAKFGALVKSADSFISLLPWPSAYEKDVFLQPDFTSLDVLTFARSTVPFGINIPNYDDIRQSEGFKNVALGNALQVKRTEPPNYLSKSDVDMMMNYENQSFEVGVALHELLGHGSGKLFHKEANGSFNFDADKVLNFETNEKVSSWYEEGETYVSVFGAMGSAYEECRAEAVALYLCDLPDVLRIFGYENESQRNDIIYTSWLLMAFKGLEALDMFDPKSEKWLQAHAHARYVLLQVMLECGEGFVKIEKVTGKDGKPDLLLSLDRNKISSVGKAGIGKFLARLQLYKATADVTSATEMFEGYSKVKSEDKYPFLDYREIIMERRKPRILFVQANTFIEDGKVKMRSYESTPEGMVQSWVDRFQDTSVDDILEELWEKDKQYFVFMKFLKIAKELGSFTTFAGHSLIFPGSKYFLPKPILLVNLSPSKAFHTKKAMSEFIYPNTTPIILLDCQNAFKDLTEKEKLYAHYLSRASWYGGLIDLVQNSPESPLIFSLLHRLFLTDSVKDLKETALTKCGFSEDEFLAFLIYACGVFCNNGNYKSFGDSKFIPDFPKEKFEKLMFSTKFAEKFPEKLKQLLNKCLDKMFSLKEEERHLGFPPNATTTYFSKNITKEDLESVNKFFKKQNIEAFNSRLFKTTDETGRSCFEIRLASVLQTDCKEEKENLGFNTEYGHNFVVTRGDYSKLLKHVNDNLTLAKEHVDNENETNMIEKYIESFKTGSQQAHKDGSRYWIRNKGPIVENYIAFNETYKDPDGMRGEFEGFVAVVNKKMSAKFETLVKSAESFISLLPWPSAYEKDVFLQPDFTSLDVLTYACSDVPSGINIPNYDDIRQSEGFKNVALGNVLQVKRTEPPNYLNKSDVDMMMNYENKTFEVCIALHELLGHGSGKLFYKEANGSFNFDADKVLNFETNEKVSSWYEEGETYVSVFGAMGSAFEECRAEAVALYLCDLPDVLRIFGHENEKNDIIYTMWLLMALKGLEALDMFDPKSEKWLQAHAQARYVLLQVMLECGEGFVKIEKVTGKDGKPDLLLSLDRTKILSVGKAGIGKFLGRLQLYRATADVTSATKMFDCYSKVKSEDKYPFLDYREIIMERRKPRRLFVQTNTFIEDGKVKMRSYESTPEGMVQSWVGRFQDTSVDDILEELWEKDKQYFV</sequence>
<dbReference type="GO" id="GO:0008270">
    <property type="term" value="F:zinc ion binding"/>
    <property type="evidence" value="ECO:0007669"/>
    <property type="project" value="UniProtKB-ARBA"/>
</dbReference>
<evidence type="ECO:0000256" key="10">
    <source>
        <dbReference type="ARBA" id="ARBA00022723"/>
    </source>
</evidence>
<keyword evidence="20" id="KW-1185">Reference proteome</keyword>
<evidence type="ECO:0000256" key="16">
    <source>
        <dbReference type="ARBA" id="ARBA00032119"/>
    </source>
</evidence>
<comment type="subcellular location">
    <subcellularLocation>
        <location evidence="3">Cytoplasm</location>
    </subcellularLocation>
</comment>
<keyword evidence="14" id="KW-0482">Metalloprotease</keyword>
<comment type="caution">
    <text evidence="19">The sequence shown here is derived from an EMBL/GenBank/DDBJ whole genome shotgun (WGS) entry which is preliminary data.</text>
</comment>
<evidence type="ECO:0000256" key="2">
    <source>
        <dbReference type="ARBA" id="ARBA00001947"/>
    </source>
</evidence>
<name>A0AAV6UBE6_9ARAC</name>
<evidence type="ECO:0000256" key="7">
    <source>
        <dbReference type="ARBA" id="ARBA00022438"/>
    </source>
</evidence>
<evidence type="ECO:0000256" key="1">
    <source>
        <dbReference type="ARBA" id="ARBA00001336"/>
    </source>
</evidence>
<comment type="catalytic activity">
    <reaction evidence="1">
        <text>Release of an N-terminal dipeptide from a peptide comprising four or more residues, with broad specificity. Also acts on dipeptidyl 2-naphthylamides.</text>
        <dbReference type="EC" id="3.4.14.4"/>
    </reaction>
</comment>
<keyword evidence="10" id="KW-0479">Metal-binding</keyword>
<dbReference type="FunFam" id="3.30.540.30:FF:000001">
    <property type="entry name" value="Dipeptidyl peptidase 3"/>
    <property type="match status" value="2"/>
</dbReference>
<gene>
    <name evidence="19" type="ORF">JTE90_004003</name>
</gene>
<dbReference type="EMBL" id="JAFNEN010000493">
    <property type="protein sequence ID" value="KAG8181857.1"/>
    <property type="molecule type" value="Genomic_DNA"/>
</dbReference>
<protein>
    <recommendedName>
        <fullName evidence="6">Dipeptidyl peptidase 3</fullName>
        <ecNumber evidence="5">3.4.14.4</ecNumber>
    </recommendedName>
    <alternativeName>
        <fullName evidence="15">Dipeptidyl aminopeptidase III</fullName>
    </alternativeName>
    <alternativeName>
        <fullName evidence="17">Dipeptidyl arylamidase III</fullName>
    </alternativeName>
    <alternativeName>
        <fullName evidence="16">Dipeptidyl peptidase III</fullName>
    </alternativeName>
    <alternativeName>
        <fullName evidence="18">Enkephalinase B</fullName>
    </alternativeName>
</protein>
<evidence type="ECO:0000256" key="9">
    <source>
        <dbReference type="ARBA" id="ARBA00022670"/>
    </source>
</evidence>
<evidence type="ECO:0000256" key="14">
    <source>
        <dbReference type="ARBA" id="ARBA00023049"/>
    </source>
</evidence>
<keyword evidence="7" id="KW-0031">Aminopeptidase</keyword>
<keyword evidence="9" id="KW-0645">Protease</keyword>
<dbReference type="PANTHER" id="PTHR23422">
    <property type="entry name" value="DIPEPTIDYL PEPTIDASE III-RELATED"/>
    <property type="match status" value="1"/>
</dbReference>
<dbReference type="EC" id="3.4.14.4" evidence="5"/>
<dbReference type="PANTHER" id="PTHR23422:SF11">
    <property type="entry name" value="DIPEPTIDYL PEPTIDASE 3"/>
    <property type="match status" value="1"/>
</dbReference>
<evidence type="ECO:0000256" key="15">
    <source>
        <dbReference type="ARBA" id="ARBA00031288"/>
    </source>
</evidence>
<evidence type="ECO:0000256" key="6">
    <source>
        <dbReference type="ARBA" id="ARBA00014713"/>
    </source>
</evidence>
<evidence type="ECO:0000256" key="17">
    <source>
        <dbReference type="ARBA" id="ARBA00078364"/>
    </source>
</evidence>
<accession>A0AAV6UBE6</accession>
<keyword evidence="12" id="KW-0862">Zinc</keyword>
<dbReference type="Pfam" id="PF03571">
    <property type="entry name" value="Peptidase_M49"/>
    <property type="match status" value="2"/>
</dbReference>
<comment type="similarity">
    <text evidence="4">Belongs to the peptidase M49 family.</text>
</comment>
<dbReference type="GO" id="GO:0006508">
    <property type="term" value="P:proteolysis"/>
    <property type="evidence" value="ECO:0007669"/>
    <property type="project" value="UniProtKB-KW"/>
</dbReference>
<evidence type="ECO:0000256" key="4">
    <source>
        <dbReference type="ARBA" id="ARBA00010200"/>
    </source>
</evidence>
<organism evidence="19 20">
    <name type="scientific">Oedothorax gibbosus</name>
    <dbReference type="NCBI Taxonomy" id="931172"/>
    <lineage>
        <taxon>Eukaryota</taxon>
        <taxon>Metazoa</taxon>
        <taxon>Ecdysozoa</taxon>
        <taxon>Arthropoda</taxon>
        <taxon>Chelicerata</taxon>
        <taxon>Arachnida</taxon>
        <taxon>Araneae</taxon>
        <taxon>Araneomorphae</taxon>
        <taxon>Entelegynae</taxon>
        <taxon>Araneoidea</taxon>
        <taxon>Linyphiidae</taxon>
        <taxon>Erigoninae</taxon>
        <taxon>Oedothorax</taxon>
    </lineage>
</organism>
<dbReference type="GO" id="GO:0004177">
    <property type="term" value="F:aminopeptidase activity"/>
    <property type="evidence" value="ECO:0007669"/>
    <property type="project" value="UniProtKB-KW"/>
</dbReference>
<dbReference type="GO" id="GO:0008239">
    <property type="term" value="F:dipeptidyl-peptidase activity"/>
    <property type="evidence" value="ECO:0007669"/>
    <property type="project" value="UniProtKB-EC"/>
</dbReference>
<evidence type="ECO:0000256" key="11">
    <source>
        <dbReference type="ARBA" id="ARBA00022801"/>
    </source>
</evidence>
<evidence type="ECO:0000256" key="13">
    <source>
        <dbReference type="ARBA" id="ARBA00022990"/>
    </source>
</evidence>
<evidence type="ECO:0000313" key="19">
    <source>
        <dbReference type="EMBL" id="KAG8181857.1"/>
    </source>
</evidence>
<keyword evidence="13" id="KW-0007">Acetylation</keyword>
<dbReference type="Gene3D" id="3.30.70.2600">
    <property type="match status" value="1"/>
</dbReference>
<evidence type="ECO:0000256" key="5">
    <source>
        <dbReference type="ARBA" id="ARBA00012063"/>
    </source>
</evidence>
<reference evidence="19 20" key="1">
    <citation type="journal article" date="2022" name="Nat. Ecol. Evol.">
        <title>A masculinizing supergene underlies an exaggerated male reproductive morph in a spider.</title>
        <authorList>
            <person name="Hendrickx F."/>
            <person name="De Corte Z."/>
            <person name="Sonet G."/>
            <person name="Van Belleghem S.M."/>
            <person name="Kostlbacher S."/>
            <person name="Vangestel C."/>
        </authorList>
    </citation>
    <scope>NUCLEOTIDE SEQUENCE [LARGE SCALE GENOMIC DNA]</scope>
    <source>
        <strain evidence="19">W744_W776</strain>
    </source>
</reference>
<dbReference type="Proteomes" id="UP000827092">
    <property type="component" value="Unassembled WGS sequence"/>
</dbReference>
<proteinExistence type="inferred from homology"/>
<dbReference type="Gene3D" id="3.30.540.30">
    <property type="match status" value="4"/>
</dbReference>
<keyword evidence="11" id="KW-0378">Hydrolase</keyword>
<evidence type="ECO:0000256" key="8">
    <source>
        <dbReference type="ARBA" id="ARBA00022490"/>
    </source>
</evidence>
<dbReference type="InterPro" id="IPR039461">
    <property type="entry name" value="Peptidase_M49"/>
</dbReference>
<evidence type="ECO:0000256" key="12">
    <source>
        <dbReference type="ARBA" id="ARBA00022833"/>
    </source>
</evidence>
<dbReference type="GO" id="GO:0005737">
    <property type="term" value="C:cytoplasm"/>
    <property type="evidence" value="ECO:0007669"/>
    <property type="project" value="UniProtKB-SubCell"/>
</dbReference>
<dbReference type="GO" id="GO:0008237">
    <property type="term" value="F:metallopeptidase activity"/>
    <property type="evidence" value="ECO:0007669"/>
    <property type="project" value="UniProtKB-KW"/>
</dbReference>
<evidence type="ECO:0000313" key="20">
    <source>
        <dbReference type="Proteomes" id="UP000827092"/>
    </source>
</evidence>
<dbReference type="FunFam" id="3.30.540.30:FF:000002">
    <property type="entry name" value="Dipeptidyl peptidase 3"/>
    <property type="match status" value="2"/>
</dbReference>
<evidence type="ECO:0000256" key="3">
    <source>
        <dbReference type="ARBA" id="ARBA00004496"/>
    </source>
</evidence>
<evidence type="ECO:0000256" key="18">
    <source>
        <dbReference type="ARBA" id="ARBA00080117"/>
    </source>
</evidence>